<organism evidence="2 3">
    <name type="scientific">Pseudanabaena catenata USMAC16</name>
    <dbReference type="NCBI Taxonomy" id="1855837"/>
    <lineage>
        <taxon>Bacteria</taxon>
        <taxon>Bacillati</taxon>
        <taxon>Cyanobacteriota</taxon>
        <taxon>Cyanophyceae</taxon>
        <taxon>Pseudanabaenales</taxon>
        <taxon>Pseudanabaenaceae</taxon>
        <taxon>Pseudanabaena</taxon>
    </lineage>
</organism>
<protein>
    <submittedName>
        <fullName evidence="2">STAS-like domain-containing protein</fullName>
    </submittedName>
</protein>
<sequence length="115" mass="13064">MLFKVYEITGKFATDSDSGQKLYDLIHPYLIRGEAVQLDFTDVTVFASAFFNYAIGALLRDITLDDLNHLLTFKNFPNTGMSDLKRVITRAKQYYSDAQYQKAIDAVIEEYAASC</sequence>
<feature type="domain" description="DUF4325" evidence="1">
    <location>
        <begin position="18"/>
        <end position="77"/>
    </location>
</feature>
<name>A0A9X4M3N6_9CYAN</name>
<evidence type="ECO:0000259" key="1">
    <source>
        <dbReference type="Pfam" id="PF14213"/>
    </source>
</evidence>
<dbReference type="RefSeq" id="WP_009624985.1">
    <property type="nucleotide sequence ID" value="NZ_VBTY01000001.1"/>
</dbReference>
<accession>A0A9X4M3N6</accession>
<dbReference type="Proteomes" id="UP001152872">
    <property type="component" value="Unassembled WGS sequence"/>
</dbReference>
<dbReference type="Pfam" id="PF14213">
    <property type="entry name" value="DUF4325"/>
    <property type="match status" value="1"/>
</dbReference>
<evidence type="ECO:0000313" key="2">
    <source>
        <dbReference type="EMBL" id="MDG3492962.1"/>
    </source>
</evidence>
<gene>
    <name evidence="2" type="ORF">FEV09_00140</name>
</gene>
<evidence type="ECO:0000313" key="3">
    <source>
        <dbReference type="Proteomes" id="UP001152872"/>
    </source>
</evidence>
<reference evidence="2" key="1">
    <citation type="submission" date="2019-05" db="EMBL/GenBank/DDBJ databases">
        <title>Whole genome sequencing of Pseudanabaena catenata USMAC16.</title>
        <authorList>
            <person name="Khan Z."/>
            <person name="Omar W.M."/>
            <person name="Convey P."/>
            <person name="Merican F."/>
            <person name="Najimudin N."/>
        </authorList>
    </citation>
    <scope>NUCLEOTIDE SEQUENCE</scope>
    <source>
        <strain evidence="2">USMAC16</strain>
    </source>
</reference>
<dbReference type="AlphaFoldDB" id="A0A9X4M3N6"/>
<comment type="caution">
    <text evidence="2">The sequence shown here is derived from an EMBL/GenBank/DDBJ whole genome shotgun (WGS) entry which is preliminary data.</text>
</comment>
<dbReference type="EMBL" id="VBTY01000001">
    <property type="protein sequence ID" value="MDG3492962.1"/>
    <property type="molecule type" value="Genomic_DNA"/>
</dbReference>
<proteinExistence type="predicted"/>
<dbReference type="InterPro" id="IPR025474">
    <property type="entry name" value="DUF4325"/>
</dbReference>
<keyword evidence="3" id="KW-1185">Reference proteome</keyword>